<reference evidence="1 2" key="1">
    <citation type="journal article" date="2015" name="Genome Announc.">
        <title>Complete Genome Sequencing of Protease-Producing Novel Arthrobacter sp. Strain IHBB 11108 Using PacBio Single-Molecule Real-Time Sequencing Technology.</title>
        <authorList>
            <person name="Kiran S."/>
            <person name="Swarnkar M.K."/>
            <person name="Pal M."/>
            <person name="Thakur R."/>
            <person name="Tewari R."/>
            <person name="Singh A.K."/>
            <person name="Gulati A."/>
        </authorList>
    </citation>
    <scope>NUCLEOTIDE SEQUENCE [LARGE SCALE GENOMIC DNA]</scope>
    <source>
        <strain evidence="1 2">IHBB 11108</strain>
    </source>
</reference>
<proteinExistence type="predicted"/>
<organism evidence="1 2">
    <name type="scientific">Psychromicrobium lacuslunae</name>
    <dbReference type="NCBI Taxonomy" id="1618207"/>
    <lineage>
        <taxon>Bacteria</taxon>
        <taxon>Bacillati</taxon>
        <taxon>Actinomycetota</taxon>
        <taxon>Actinomycetes</taxon>
        <taxon>Micrococcales</taxon>
        <taxon>Micrococcaceae</taxon>
        <taxon>Psychromicrobium</taxon>
    </lineage>
</organism>
<dbReference type="HOGENOM" id="CLU_2875935_0_0_11"/>
<sequence>MSLRVGLARLLNRLAEAVGWNRWTPRRSVIGFVSLAPAAVSLLWCFSRPLRFPRGSLAAHRGI</sequence>
<protein>
    <submittedName>
        <fullName evidence="1">Uncharacterized protein</fullName>
    </submittedName>
</protein>
<gene>
    <name evidence="1" type="ORF">UM93_16425</name>
</gene>
<dbReference type="PATRIC" id="fig|1618207.4.peg.3337"/>
<dbReference type="Proteomes" id="UP000061839">
    <property type="component" value="Chromosome"/>
</dbReference>
<accession>A0A0D4C2T0</accession>
<dbReference type="STRING" id="1618207.UM93_16425"/>
<evidence type="ECO:0000313" key="1">
    <source>
        <dbReference type="EMBL" id="AJT42661.1"/>
    </source>
</evidence>
<name>A0A0D4C2T0_9MICC</name>
<evidence type="ECO:0000313" key="2">
    <source>
        <dbReference type="Proteomes" id="UP000061839"/>
    </source>
</evidence>
<dbReference type="AlphaFoldDB" id="A0A0D4C2T0"/>
<dbReference type="EMBL" id="CP011005">
    <property type="protein sequence ID" value="AJT42661.1"/>
    <property type="molecule type" value="Genomic_DNA"/>
</dbReference>
<dbReference type="KEGG" id="ari:UM93_16425"/>
<keyword evidence="2" id="KW-1185">Reference proteome</keyword>